<dbReference type="Pfam" id="PF00892">
    <property type="entry name" value="EamA"/>
    <property type="match status" value="2"/>
</dbReference>
<dbReference type="Proteomes" id="UP000290365">
    <property type="component" value="Chromosome"/>
</dbReference>
<feature type="transmembrane region" description="Helical" evidence="6">
    <location>
        <begin position="106"/>
        <end position="125"/>
    </location>
</feature>
<accession>A0A4P6JMJ8</accession>
<feature type="transmembrane region" description="Helical" evidence="6">
    <location>
        <begin position="258"/>
        <end position="278"/>
    </location>
</feature>
<evidence type="ECO:0000256" key="5">
    <source>
        <dbReference type="ARBA" id="ARBA00023136"/>
    </source>
</evidence>
<gene>
    <name evidence="8" type="ORF">EPA93_10220</name>
</gene>
<keyword evidence="3 6" id="KW-0812">Transmembrane</keyword>
<evidence type="ECO:0000256" key="3">
    <source>
        <dbReference type="ARBA" id="ARBA00022692"/>
    </source>
</evidence>
<feature type="transmembrane region" description="Helical" evidence="6">
    <location>
        <begin position="80"/>
        <end position="99"/>
    </location>
</feature>
<reference evidence="8 9" key="1">
    <citation type="submission" date="2019-01" db="EMBL/GenBank/DDBJ databases">
        <title>Ktedonosporobacter rubrisoli SCAWS-G2.</title>
        <authorList>
            <person name="Huang Y."/>
            <person name="Yan B."/>
        </authorList>
    </citation>
    <scope>NUCLEOTIDE SEQUENCE [LARGE SCALE GENOMIC DNA]</scope>
    <source>
        <strain evidence="8 9">SCAWS-G2</strain>
    </source>
</reference>
<evidence type="ECO:0000259" key="7">
    <source>
        <dbReference type="Pfam" id="PF00892"/>
    </source>
</evidence>
<feature type="transmembrane region" description="Helical" evidence="6">
    <location>
        <begin position="233"/>
        <end position="252"/>
    </location>
</feature>
<proteinExistence type="inferred from homology"/>
<sequence>MAARYLLTSEKNGVALSPLLLAALRFSIASLFFLFPLWRALKQRHVTLRALLVMALLGQLAFSLYYWLQYIGIQETDASISAVLGIGLIPIFTALLARITGKERWGWLFLMCLILGFLGVALVGFQKPPALHPGFFLGVLCLVVNTFLFALYTHLSKQWMQEDIPPVVMTAGTMISGAIGLLFLSLLHPSDWRVIIYLSKVQWAAILFLAVGCSALAYFAYNAALSQMDASRVTIYFYFEPVISIVLAIVLLGEQLTWQTVVGAVAISGAVIVAHAIGRQMHSNR</sequence>
<feature type="transmembrane region" description="Helical" evidence="6">
    <location>
        <begin position="15"/>
        <end position="38"/>
    </location>
</feature>
<feature type="domain" description="EamA" evidence="7">
    <location>
        <begin position="137"/>
        <end position="273"/>
    </location>
</feature>
<feature type="transmembrane region" description="Helical" evidence="6">
    <location>
        <begin position="50"/>
        <end position="68"/>
    </location>
</feature>
<dbReference type="InterPro" id="IPR050638">
    <property type="entry name" value="AA-Vitamin_Transporters"/>
</dbReference>
<dbReference type="AlphaFoldDB" id="A0A4P6JMJ8"/>
<dbReference type="KEGG" id="kbs:EPA93_10220"/>
<feature type="transmembrane region" description="Helical" evidence="6">
    <location>
        <begin position="167"/>
        <end position="189"/>
    </location>
</feature>
<dbReference type="InterPro" id="IPR037185">
    <property type="entry name" value="EmrE-like"/>
</dbReference>
<dbReference type="OrthoDB" id="9805239at2"/>
<keyword evidence="9" id="KW-1185">Reference proteome</keyword>
<dbReference type="EMBL" id="CP035758">
    <property type="protein sequence ID" value="QBD76363.1"/>
    <property type="molecule type" value="Genomic_DNA"/>
</dbReference>
<evidence type="ECO:0000256" key="2">
    <source>
        <dbReference type="ARBA" id="ARBA00007362"/>
    </source>
</evidence>
<feature type="transmembrane region" description="Helical" evidence="6">
    <location>
        <begin position="201"/>
        <end position="221"/>
    </location>
</feature>
<evidence type="ECO:0000313" key="8">
    <source>
        <dbReference type="EMBL" id="QBD76363.1"/>
    </source>
</evidence>
<protein>
    <recommendedName>
        <fullName evidence="7">EamA domain-containing protein</fullName>
    </recommendedName>
</protein>
<feature type="domain" description="EamA" evidence="7">
    <location>
        <begin position="14"/>
        <end position="124"/>
    </location>
</feature>
<dbReference type="PANTHER" id="PTHR32322:SF2">
    <property type="entry name" value="EAMA DOMAIN-CONTAINING PROTEIN"/>
    <property type="match status" value="1"/>
</dbReference>
<organism evidence="8 9">
    <name type="scientific">Ktedonosporobacter rubrisoli</name>
    <dbReference type="NCBI Taxonomy" id="2509675"/>
    <lineage>
        <taxon>Bacteria</taxon>
        <taxon>Bacillati</taxon>
        <taxon>Chloroflexota</taxon>
        <taxon>Ktedonobacteria</taxon>
        <taxon>Ktedonobacterales</taxon>
        <taxon>Ktedonosporobacteraceae</taxon>
        <taxon>Ktedonosporobacter</taxon>
    </lineage>
</organism>
<evidence type="ECO:0000256" key="6">
    <source>
        <dbReference type="SAM" id="Phobius"/>
    </source>
</evidence>
<dbReference type="PANTHER" id="PTHR32322">
    <property type="entry name" value="INNER MEMBRANE TRANSPORTER"/>
    <property type="match status" value="1"/>
</dbReference>
<dbReference type="GO" id="GO:0016020">
    <property type="term" value="C:membrane"/>
    <property type="evidence" value="ECO:0007669"/>
    <property type="project" value="UniProtKB-SubCell"/>
</dbReference>
<feature type="transmembrane region" description="Helical" evidence="6">
    <location>
        <begin position="131"/>
        <end position="155"/>
    </location>
</feature>
<evidence type="ECO:0000256" key="4">
    <source>
        <dbReference type="ARBA" id="ARBA00022989"/>
    </source>
</evidence>
<keyword evidence="5 6" id="KW-0472">Membrane</keyword>
<evidence type="ECO:0000313" key="9">
    <source>
        <dbReference type="Proteomes" id="UP000290365"/>
    </source>
</evidence>
<keyword evidence="4 6" id="KW-1133">Transmembrane helix</keyword>
<evidence type="ECO:0000256" key="1">
    <source>
        <dbReference type="ARBA" id="ARBA00004141"/>
    </source>
</evidence>
<dbReference type="InterPro" id="IPR000620">
    <property type="entry name" value="EamA_dom"/>
</dbReference>
<comment type="subcellular location">
    <subcellularLocation>
        <location evidence="1">Membrane</location>
        <topology evidence="1">Multi-pass membrane protein</topology>
    </subcellularLocation>
</comment>
<dbReference type="SUPFAM" id="SSF103481">
    <property type="entry name" value="Multidrug resistance efflux transporter EmrE"/>
    <property type="match status" value="2"/>
</dbReference>
<comment type="similarity">
    <text evidence="2">Belongs to the EamA transporter family.</text>
</comment>
<name>A0A4P6JMJ8_KTERU</name>